<dbReference type="Pfam" id="PF17765">
    <property type="entry name" value="MLTR_LBD"/>
    <property type="match status" value="1"/>
</dbReference>
<feature type="compositionally biased region" description="Low complexity" evidence="1">
    <location>
        <begin position="68"/>
        <end position="80"/>
    </location>
</feature>
<feature type="domain" description="HTH cro/C1-type" evidence="2">
    <location>
        <begin position="101"/>
        <end position="155"/>
    </location>
</feature>
<dbReference type="KEGG" id="nano:G5V58_20805"/>
<dbReference type="GO" id="GO:0003677">
    <property type="term" value="F:DNA binding"/>
    <property type="evidence" value="ECO:0007669"/>
    <property type="project" value="InterPro"/>
</dbReference>
<dbReference type="InterPro" id="IPR001387">
    <property type="entry name" value="Cro/C1-type_HTH"/>
</dbReference>
<feature type="compositionally biased region" description="Basic residues" evidence="1">
    <location>
        <begin position="28"/>
        <end position="53"/>
    </location>
</feature>
<dbReference type="SUPFAM" id="SSF47413">
    <property type="entry name" value="lambda repressor-like DNA-binding domains"/>
    <property type="match status" value="1"/>
</dbReference>
<name>A0A6G6WM46_9ACTN</name>
<dbReference type="PANTHER" id="PTHR35010">
    <property type="entry name" value="BLL4672 PROTEIN-RELATED"/>
    <property type="match status" value="1"/>
</dbReference>
<dbReference type="AlphaFoldDB" id="A0A6G6WM46"/>
<dbReference type="InterPro" id="IPR041413">
    <property type="entry name" value="MLTR_LBD"/>
</dbReference>
<dbReference type="Gene3D" id="3.30.450.180">
    <property type="match status" value="1"/>
</dbReference>
<feature type="compositionally biased region" description="Basic and acidic residues" evidence="1">
    <location>
        <begin position="54"/>
        <end position="67"/>
    </location>
</feature>
<reference evidence="3 4" key="1">
    <citation type="submission" date="2020-02" db="EMBL/GenBank/DDBJ databases">
        <title>Full genome sequence of Nocardioides sp. R-3366.</title>
        <authorList>
            <person name="Im W.-T."/>
        </authorList>
    </citation>
    <scope>NUCLEOTIDE SEQUENCE [LARGE SCALE GENOMIC DNA]</scope>
    <source>
        <strain evidence="3 4">R-3366</strain>
    </source>
</reference>
<dbReference type="SMART" id="SM00530">
    <property type="entry name" value="HTH_XRE"/>
    <property type="match status" value="1"/>
</dbReference>
<evidence type="ECO:0000313" key="4">
    <source>
        <dbReference type="Proteomes" id="UP000502996"/>
    </source>
</evidence>
<evidence type="ECO:0000313" key="3">
    <source>
        <dbReference type="EMBL" id="QIG46130.1"/>
    </source>
</evidence>
<accession>A0A6G6WM46</accession>
<evidence type="ECO:0000259" key="2">
    <source>
        <dbReference type="PROSITE" id="PS50943"/>
    </source>
</evidence>
<sequence>MWLDAFWSAVATLVAIGGLAAGRPPRPPARRAPGRGHQRARRRGVPGRVRRGDRRPAHAADERRALHDAAGPPRPAAARDGPAHRPGRVSGAPAPAVGPLLRQWRERRRLSQLELSNRAEVSTRHLSFVETGRSRPTPEMIERLAGHLDVPLRERNRLLLAGGYAPAHPQHGLDEPALAEVRASLRQVLAAHEPHPALLLDRWWELVDANTAVAPLLEGVDPRLLEPPVNVLRLSLHPDGLAPRIVNLAQWRGHLLHQLHQRIERTADPDLVALAEELAGYPGGVAPAGPHDVVLPLRLRAPDGEAAYVTITAHVGTAADVTLEELTVEAFYRLA</sequence>
<dbReference type="InterPro" id="IPR010982">
    <property type="entry name" value="Lambda_DNA-bd_dom_sf"/>
</dbReference>
<dbReference type="PANTHER" id="PTHR35010:SF4">
    <property type="entry name" value="BLL5781 PROTEIN"/>
    <property type="match status" value="1"/>
</dbReference>
<dbReference type="Pfam" id="PF13560">
    <property type="entry name" value="HTH_31"/>
    <property type="match status" value="1"/>
</dbReference>
<keyword evidence="4" id="KW-1185">Reference proteome</keyword>
<dbReference type="CDD" id="cd00093">
    <property type="entry name" value="HTH_XRE"/>
    <property type="match status" value="1"/>
</dbReference>
<dbReference type="Gene3D" id="1.10.260.40">
    <property type="entry name" value="lambda repressor-like DNA-binding domains"/>
    <property type="match status" value="1"/>
</dbReference>
<dbReference type="EMBL" id="CP049257">
    <property type="protein sequence ID" value="QIG46130.1"/>
    <property type="molecule type" value="Genomic_DNA"/>
</dbReference>
<evidence type="ECO:0000256" key="1">
    <source>
        <dbReference type="SAM" id="MobiDB-lite"/>
    </source>
</evidence>
<protein>
    <submittedName>
        <fullName evidence="3">Helix-turn-helix transcriptional regulator</fullName>
    </submittedName>
</protein>
<organism evidence="3 4">
    <name type="scientific">Nocardioides anomalus</name>
    <dbReference type="NCBI Taxonomy" id="2712223"/>
    <lineage>
        <taxon>Bacteria</taxon>
        <taxon>Bacillati</taxon>
        <taxon>Actinomycetota</taxon>
        <taxon>Actinomycetes</taxon>
        <taxon>Propionibacteriales</taxon>
        <taxon>Nocardioidaceae</taxon>
        <taxon>Nocardioides</taxon>
    </lineage>
</organism>
<feature type="region of interest" description="Disordered" evidence="1">
    <location>
        <begin position="19"/>
        <end position="96"/>
    </location>
</feature>
<proteinExistence type="predicted"/>
<dbReference type="Proteomes" id="UP000502996">
    <property type="component" value="Chromosome"/>
</dbReference>
<dbReference type="PROSITE" id="PS50943">
    <property type="entry name" value="HTH_CROC1"/>
    <property type="match status" value="1"/>
</dbReference>
<gene>
    <name evidence="3" type="ORF">G5V58_20805</name>
</gene>